<reference evidence="1 2" key="1">
    <citation type="journal article" date="2016" name="Nat. Commun.">
        <title>Thousands of microbial genomes shed light on interconnected biogeochemical processes in an aquifer system.</title>
        <authorList>
            <person name="Anantharaman K."/>
            <person name="Brown C.T."/>
            <person name="Hug L.A."/>
            <person name="Sharon I."/>
            <person name="Castelle C.J."/>
            <person name="Probst A.J."/>
            <person name="Thomas B.C."/>
            <person name="Singh A."/>
            <person name="Wilkins M.J."/>
            <person name="Karaoz U."/>
            <person name="Brodie E.L."/>
            <person name="Williams K.H."/>
            <person name="Hubbard S.S."/>
            <person name="Banfield J.F."/>
        </authorList>
    </citation>
    <scope>NUCLEOTIDE SEQUENCE [LARGE SCALE GENOMIC DNA]</scope>
</reference>
<accession>A0A1G2FHN1</accession>
<proteinExistence type="predicted"/>
<sequence length="324" mass="35711">MNIKQIYSLAIEMGIEADLRGKEKVKKYLARQKEKFAKLSPDKKKEFDLERLTNPYSDTRILNSPSTFLPDRKVLGETKKPIKKILVGIDIGVGELLLAKELDGVDLVISHHPHGMALANLDDVMHLQADVLAQYGVPINIAESLLKLRISEVSRSISPVNHNRVVDAAKLLDIGFMCVHTPTDNLVANFLNKKIQKARPEYVGDILKILKEIPEYQKAIKIGAGPRLFAGDEDNRSGKIALTEITGGTEGSPQIYEKMAQAGIGTVIGMHMSEEHKKQAEAAHINAVIAGHMSSDSIGLNLFLDQLKKRGIKIIPCAGLIQDF</sequence>
<evidence type="ECO:0000313" key="1">
    <source>
        <dbReference type="EMBL" id="OGZ37604.1"/>
    </source>
</evidence>
<evidence type="ECO:0000313" key="2">
    <source>
        <dbReference type="Proteomes" id="UP000177061"/>
    </source>
</evidence>
<organism evidence="1 2">
    <name type="scientific">Candidatus Portnoybacteria bacterium RIFCSPHIGHO2_12_FULL_38_9</name>
    <dbReference type="NCBI Taxonomy" id="1801997"/>
    <lineage>
        <taxon>Bacteria</taxon>
        <taxon>Candidatus Portnoyibacteriota</taxon>
    </lineage>
</organism>
<gene>
    <name evidence="1" type="ORF">A3J64_01945</name>
</gene>
<dbReference type="AlphaFoldDB" id="A0A1G2FHN1"/>
<name>A0A1G2FHN1_9BACT</name>
<comment type="caution">
    <text evidence="1">The sequence shown here is derived from an EMBL/GenBank/DDBJ whole genome shotgun (WGS) entry which is preliminary data.</text>
</comment>
<dbReference type="Proteomes" id="UP000177061">
    <property type="component" value="Unassembled WGS sequence"/>
</dbReference>
<dbReference type="InterPro" id="IPR036069">
    <property type="entry name" value="DUF34/NIF3_sf"/>
</dbReference>
<dbReference type="STRING" id="1801997.A3J64_01945"/>
<dbReference type="EMBL" id="MHNB01000004">
    <property type="protein sequence ID" value="OGZ37604.1"/>
    <property type="molecule type" value="Genomic_DNA"/>
</dbReference>
<dbReference type="SUPFAM" id="SSF102705">
    <property type="entry name" value="NIF3 (NGG1p interacting factor 3)-like"/>
    <property type="match status" value="1"/>
</dbReference>
<protein>
    <submittedName>
        <fullName evidence="1">NGG1p interacting factor NIF3</fullName>
    </submittedName>
</protein>